<dbReference type="InterPro" id="IPR050478">
    <property type="entry name" value="Ethylene_sulfur-biosynth"/>
</dbReference>
<proteinExistence type="inferred from homology"/>
<keyword evidence="5" id="KW-1185">Reference proteome</keyword>
<dbReference type="AlphaFoldDB" id="A0A1X7LE13"/>
<sequence length="555" mass="62931">MSVEPMQRKDMEQIYAGISPFELEGKLVHLCDHQVKKKVKQLLNAGRGNPNWIAATPREAFFALGQFAVEESRRTWSAGDLAGMPKKSGIAGRLQQYVETHHSTAGVEALERIVQYGIAELGFDPDSWVHELADGIIGDNYPVPGRMLVHTEETVKAFWQQELCGDAPLGDCDMFGVEGATAAICNIFSTFMTNRLLSPGDRIAIMVPVFVPYLEIPHLPHYQFDIVEIHASGKLEDGSHSWQYPDEELEKLKDPSIKALFVVNPSNPSSVAMAPESVEKLVQIVKQHNPNLMIITDDVYGNFVPDFRSLMTYLPYNTIGVYSYSKYLGVTGWRLGVVCIEKDNLYDRLLQELPEDVKQVMNERYAPLKPNPEETTFMERLVADSRSVALNHTAGLSTPQQVQMAIMSIFCLLDHEHGDTYKQQTIEICRRRLKLFYEGLEMEIPRESYSASYYSEFDVLNWALKEHGKEFAAYLKKTYKPLNILFRLAERSSVVLISGSGFHAPEWSVRVSLANLHDEAYPEIGRALKEALHSYVEEWKQSRQHAVEENLIPTR</sequence>
<dbReference type="InterPro" id="IPR015422">
    <property type="entry name" value="PyrdxlP-dep_Trfase_small"/>
</dbReference>
<dbReference type="STRING" id="1852522.SAMN06295960_3303"/>
<evidence type="ECO:0000313" key="4">
    <source>
        <dbReference type="EMBL" id="SMG51787.1"/>
    </source>
</evidence>
<dbReference type="Pfam" id="PF00155">
    <property type="entry name" value="Aminotran_1_2"/>
    <property type="match status" value="1"/>
</dbReference>
<dbReference type="PANTHER" id="PTHR43795:SF2">
    <property type="entry name" value="BIFUNCTIONAL ASPARTATE AMINOTRANSFERASE AND GLUTAMATE_ASPARTATE-PREPHENATE AMINOTRANSFERASE"/>
    <property type="match status" value="1"/>
</dbReference>
<evidence type="ECO:0000313" key="5">
    <source>
        <dbReference type="Proteomes" id="UP000193834"/>
    </source>
</evidence>
<dbReference type="EMBL" id="FXAZ01000004">
    <property type="protein sequence ID" value="SMG51787.1"/>
    <property type="molecule type" value="Genomic_DNA"/>
</dbReference>
<dbReference type="GO" id="GO:0030170">
    <property type="term" value="F:pyridoxal phosphate binding"/>
    <property type="evidence" value="ECO:0007669"/>
    <property type="project" value="InterPro"/>
</dbReference>
<comment type="similarity">
    <text evidence="2">Belongs to the class-I pyridoxal-phosphate-dependent aminotransferase family.</text>
</comment>
<dbReference type="OrthoDB" id="9804407at2"/>
<dbReference type="Gene3D" id="1.10.20.110">
    <property type="match status" value="1"/>
</dbReference>
<dbReference type="EC" id="2.6.1.-" evidence="2"/>
<dbReference type="PROSITE" id="PS00105">
    <property type="entry name" value="AA_TRANSFER_CLASS_1"/>
    <property type="match status" value="1"/>
</dbReference>
<dbReference type="RefSeq" id="WP_085495878.1">
    <property type="nucleotide sequence ID" value="NZ_FXAZ01000004.1"/>
</dbReference>
<dbReference type="Gene3D" id="3.40.640.10">
    <property type="entry name" value="Type I PLP-dependent aspartate aminotransferase-like (Major domain)"/>
    <property type="match status" value="1"/>
</dbReference>
<dbReference type="GO" id="GO:0008483">
    <property type="term" value="F:transaminase activity"/>
    <property type="evidence" value="ECO:0007669"/>
    <property type="project" value="UniProtKB-KW"/>
</dbReference>
<dbReference type="NCBIfam" id="TIGR03801">
    <property type="entry name" value="asp_4_decarbox"/>
    <property type="match status" value="1"/>
</dbReference>
<dbReference type="InterPro" id="IPR004839">
    <property type="entry name" value="Aminotransferase_I/II_large"/>
</dbReference>
<dbReference type="CDD" id="cd00609">
    <property type="entry name" value="AAT_like"/>
    <property type="match status" value="1"/>
</dbReference>
<evidence type="ECO:0000259" key="3">
    <source>
        <dbReference type="Pfam" id="PF00155"/>
    </source>
</evidence>
<dbReference type="InterPro" id="IPR015421">
    <property type="entry name" value="PyrdxlP-dep_Trfase_major"/>
</dbReference>
<dbReference type="SUPFAM" id="SSF53383">
    <property type="entry name" value="PLP-dependent transferases"/>
    <property type="match status" value="1"/>
</dbReference>
<keyword evidence="2" id="KW-0808">Transferase</keyword>
<evidence type="ECO:0000256" key="1">
    <source>
        <dbReference type="ARBA" id="ARBA00022898"/>
    </source>
</evidence>
<protein>
    <recommendedName>
        <fullName evidence="2">Aminotransferase</fullName>
        <ecNumber evidence="2">2.6.1.-</ecNumber>
    </recommendedName>
</protein>
<feature type="domain" description="Aminotransferase class I/classII large" evidence="3">
    <location>
        <begin position="192"/>
        <end position="523"/>
    </location>
</feature>
<dbReference type="InterPro" id="IPR022518">
    <property type="entry name" value="Aspartate_4-decarboxylase"/>
</dbReference>
<dbReference type="InterPro" id="IPR015424">
    <property type="entry name" value="PyrdxlP-dep_Trfase"/>
</dbReference>
<keyword evidence="2" id="KW-0032">Aminotransferase</keyword>
<dbReference type="Proteomes" id="UP000193834">
    <property type="component" value="Unassembled WGS sequence"/>
</dbReference>
<dbReference type="NCBIfam" id="NF006755">
    <property type="entry name" value="PRK09275.1"/>
    <property type="match status" value="1"/>
</dbReference>
<keyword evidence="1" id="KW-0663">Pyridoxal phosphate</keyword>
<dbReference type="PANTHER" id="PTHR43795">
    <property type="entry name" value="BIFUNCTIONAL ASPARTATE AMINOTRANSFERASE AND GLUTAMATE/ASPARTATE-PREPHENATE AMINOTRANSFERASE-RELATED"/>
    <property type="match status" value="1"/>
</dbReference>
<evidence type="ECO:0000256" key="2">
    <source>
        <dbReference type="RuleBase" id="RU000481"/>
    </source>
</evidence>
<reference evidence="4 5" key="1">
    <citation type="submission" date="2017-04" db="EMBL/GenBank/DDBJ databases">
        <authorList>
            <person name="Afonso C.L."/>
            <person name="Miller P.J."/>
            <person name="Scott M.A."/>
            <person name="Spackman E."/>
            <person name="Goraichik I."/>
            <person name="Dimitrov K.M."/>
            <person name="Suarez D.L."/>
            <person name="Swayne D.E."/>
        </authorList>
    </citation>
    <scope>NUCLEOTIDE SEQUENCE [LARGE SCALE GENOMIC DNA]</scope>
    <source>
        <strain evidence="4 5">11</strain>
    </source>
</reference>
<accession>A0A1X7LE13</accession>
<gene>
    <name evidence="4" type="ORF">SAMN06295960_3303</name>
</gene>
<organism evidence="4 5">
    <name type="scientific">Paenibacillus aquistagni</name>
    <dbReference type="NCBI Taxonomy" id="1852522"/>
    <lineage>
        <taxon>Bacteria</taxon>
        <taxon>Bacillati</taxon>
        <taxon>Bacillota</taxon>
        <taxon>Bacilli</taxon>
        <taxon>Bacillales</taxon>
        <taxon>Paenibacillaceae</taxon>
        <taxon>Paenibacillus</taxon>
    </lineage>
</organism>
<dbReference type="InterPro" id="IPR004838">
    <property type="entry name" value="NHTrfase_class1_PyrdxlP-BS"/>
</dbReference>
<dbReference type="Gene3D" id="3.90.1150.10">
    <property type="entry name" value="Aspartate Aminotransferase, domain 1"/>
    <property type="match status" value="1"/>
</dbReference>
<dbReference type="GO" id="GO:0006520">
    <property type="term" value="P:amino acid metabolic process"/>
    <property type="evidence" value="ECO:0007669"/>
    <property type="project" value="TreeGrafter"/>
</dbReference>
<name>A0A1X7LE13_9BACL</name>
<comment type="cofactor">
    <cofactor evidence="2">
        <name>pyridoxal 5'-phosphate</name>
        <dbReference type="ChEBI" id="CHEBI:597326"/>
    </cofactor>
</comment>